<dbReference type="SUPFAM" id="SSF50978">
    <property type="entry name" value="WD40 repeat-like"/>
    <property type="match status" value="1"/>
</dbReference>
<proteinExistence type="predicted"/>
<organism evidence="5 6">
    <name type="scientific">Helobdella robusta</name>
    <name type="common">Californian leech</name>
    <dbReference type="NCBI Taxonomy" id="6412"/>
    <lineage>
        <taxon>Eukaryota</taxon>
        <taxon>Metazoa</taxon>
        <taxon>Spiralia</taxon>
        <taxon>Lophotrochozoa</taxon>
        <taxon>Annelida</taxon>
        <taxon>Clitellata</taxon>
        <taxon>Hirudinea</taxon>
        <taxon>Rhynchobdellida</taxon>
        <taxon>Glossiphoniidae</taxon>
        <taxon>Helobdella</taxon>
    </lineage>
</organism>
<dbReference type="InterPro" id="IPR015943">
    <property type="entry name" value="WD40/YVTN_repeat-like_dom_sf"/>
</dbReference>
<reference evidence="4 6" key="2">
    <citation type="journal article" date="2013" name="Nature">
        <title>Insights into bilaterian evolution from three spiralian genomes.</title>
        <authorList>
            <person name="Simakov O."/>
            <person name="Marletaz F."/>
            <person name="Cho S.J."/>
            <person name="Edsinger-Gonzales E."/>
            <person name="Havlak P."/>
            <person name="Hellsten U."/>
            <person name="Kuo D.H."/>
            <person name="Larsson T."/>
            <person name="Lv J."/>
            <person name="Arendt D."/>
            <person name="Savage R."/>
            <person name="Osoegawa K."/>
            <person name="de Jong P."/>
            <person name="Grimwood J."/>
            <person name="Chapman J.A."/>
            <person name="Shapiro H."/>
            <person name="Aerts A."/>
            <person name="Otillar R.P."/>
            <person name="Terry A.Y."/>
            <person name="Boore J.L."/>
            <person name="Grigoriev I.V."/>
            <person name="Lindberg D.R."/>
            <person name="Seaver E.C."/>
            <person name="Weisblat D.A."/>
            <person name="Putnam N.H."/>
            <person name="Rokhsar D.S."/>
        </authorList>
    </citation>
    <scope>NUCLEOTIDE SEQUENCE</scope>
</reference>
<reference evidence="5" key="3">
    <citation type="submission" date="2015-06" db="UniProtKB">
        <authorList>
            <consortium name="EnsemblMetazoa"/>
        </authorList>
    </citation>
    <scope>IDENTIFICATION</scope>
</reference>
<evidence type="ECO:0000256" key="1">
    <source>
        <dbReference type="ARBA" id="ARBA00004220"/>
    </source>
</evidence>
<dbReference type="AlphaFoldDB" id="T1FW05"/>
<dbReference type="InterPro" id="IPR039724">
    <property type="entry name" value="WDR91"/>
</dbReference>
<dbReference type="GO" id="GO:0141039">
    <property type="term" value="F:phosphatidylinositol 3-kinase inhibitor activity"/>
    <property type="evidence" value="ECO:0007669"/>
    <property type="project" value="InterPro"/>
</dbReference>
<dbReference type="GO" id="GO:0031901">
    <property type="term" value="C:early endosome membrane"/>
    <property type="evidence" value="ECO:0000318"/>
    <property type="project" value="GO_Central"/>
</dbReference>
<dbReference type="GeneID" id="20213001"/>
<dbReference type="STRING" id="6412.T1FW05"/>
<dbReference type="GO" id="GO:0051898">
    <property type="term" value="P:negative regulation of phosphatidylinositol 3-kinase/protein kinase B signal transduction"/>
    <property type="evidence" value="ECO:0007669"/>
    <property type="project" value="InterPro"/>
</dbReference>
<dbReference type="Proteomes" id="UP000015101">
    <property type="component" value="Unassembled WGS sequence"/>
</dbReference>
<dbReference type="CTD" id="20213001"/>
<evidence type="ECO:0000313" key="5">
    <source>
        <dbReference type="EnsemblMetazoa" id="HelroP194396"/>
    </source>
</evidence>
<dbReference type="OrthoDB" id="193023at2759"/>
<dbReference type="InterPro" id="IPR036322">
    <property type="entry name" value="WD40_repeat_dom_sf"/>
</dbReference>
<name>T1FW05_HELRO</name>
<dbReference type="EnsemblMetazoa" id="HelroT194396">
    <property type="protein sequence ID" value="HelroP194396"/>
    <property type="gene ID" value="HelroG194396"/>
</dbReference>
<evidence type="ECO:0000256" key="2">
    <source>
        <dbReference type="ARBA" id="ARBA00004414"/>
    </source>
</evidence>
<dbReference type="HOGENOM" id="CLU_022078_0_0_1"/>
<accession>T1FW05</accession>
<keyword evidence="6" id="KW-1185">Reference proteome</keyword>
<evidence type="ECO:0000313" key="6">
    <source>
        <dbReference type="Proteomes" id="UP000015101"/>
    </source>
</evidence>
<dbReference type="SMART" id="SM00320">
    <property type="entry name" value="WD40"/>
    <property type="match status" value="4"/>
</dbReference>
<dbReference type="Pfam" id="PF00400">
    <property type="entry name" value="WD40"/>
    <property type="match status" value="1"/>
</dbReference>
<dbReference type="EMBL" id="KB097667">
    <property type="protein sequence ID" value="ESN92134.1"/>
    <property type="molecule type" value="Genomic_DNA"/>
</dbReference>
<evidence type="ECO:0000313" key="4">
    <source>
        <dbReference type="EMBL" id="ESN92134.1"/>
    </source>
</evidence>
<protein>
    <recommendedName>
        <fullName evidence="3">WD repeat-containing protein 91</fullName>
    </recommendedName>
</protein>
<dbReference type="GO" id="GO:0045022">
    <property type="term" value="P:early endosome to late endosome transport"/>
    <property type="evidence" value="ECO:0000318"/>
    <property type="project" value="GO_Central"/>
</dbReference>
<dbReference type="EMBL" id="AMQM01007793">
    <property type="status" value="NOT_ANNOTATED_CDS"/>
    <property type="molecule type" value="Genomic_DNA"/>
</dbReference>
<dbReference type="KEGG" id="hro:HELRODRAFT_194396"/>
<dbReference type="Gene3D" id="2.130.10.10">
    <property type="entry name" value="YVTN repeat-like/Quinoprotein amine dehydrogenase"/>
    <property type="match status" value="1"/>
</dbReference>
<sequence>MYGSGPVNCAQWGLPEDEVTSMKHYFLFRGLSATSKTFENEIKQDTTAKSFRADKIADQLLSYCTNFNILSLKDFWSFLEQTIFSELEGDQQEVANRLYNRLLKLYIVYACRASRSDKVFEFFDKMSTHITNNNNSEWTDWPALLNYNNDFYRMSSLELENATLKLRLENLLKNKPQVQQIRQQQQQCANNIDADFNVLDDFYDLNRPQQLMLADGTLMTTSTAAPTTRNSLSTLIRNFTSPSINSASSDRKVEKKSTASTFGASAAATVASFTSTMTSSPAATATTTAKLAMASVSSFSSFFTASSSLMGPQTPATASIIENHTKTSTTTVTASAAATATAINTTQKPQQHLTTTPGNNLTWSAFDCMPTSSSPSYASHCVGSLKTDTPVATTTMMTSLKTTTTTTNYDVNKPPSLSCCYEEDEDDIVDAGGDINEIAKINYKVVRRDDFTEHTAPIVSCRLSYGGKSVASLDAEGVMKIWTNQPTIQTRASTMSKSILTSLEWLSTSGRYLLLGSRVGSIRIFDSRDRLVIRELNVDSNYPKTVCISSSPHGTTFVTSSSGRLISSSSSSSFTLPSQHQPQQPLKQLKTGKLTVWDLKDDVKQDRALPISPGPVMISCMTHSLGGSLLLCGGVDGFVRVYDMRVYNCVLQWQTTNHDVTGVSFAGNDNACYVTDSLGLFSKWSLSNISMKIFEQSVDKFNSLNGRKSNSYNCWRSFVLNESSSHALICHGPNAAVYMINENGLKEELPLSDQVDDIVCVDWSETRSTNNLITATSKGNIQIYQLKMI</sequence>
<dbReference type="GO" id="GO:0035014">
    <property type="term" value="F:phosphatidylinositol 3-kinase regulator activity"/>
    <property type="evidence" value="ECO:0000318"/>
    <property type="project" value="GO_Central"/>
</dbReference>
<comment type="subcellular location">
    <subcellularLocation>
        <location evidence="1">Early endosome membrane</location>
        <topology evidence="1">Peripheral membrane protein</topology>
    </subcellularLocation>
    <subcellularLocation>
        <location evidence="2">Late endosome membrane</location>
    </subcellularLocation>
</comment>
<dbReference type="RefSeq" id="XP_009029785.1">
    <property type="nucleotide sequence ID" value="XM_009031537.1"/>
</dbReference>
<evidence type="ECO:0000256" key="3">
    <source>
        <dbReference type="ARBA" id="ARBA00021116"/>
    </source>
</evidence>
<dbReference type="GO" id="GO:0031902">
    <property type="term" value="C:late endosome membrane"/>
    <property type="evidence" value="ECO:0000318"/>
    <property type="project" value="GO_Central"/>
</dbReference>
<dbReference type="PANTHER" id="PTHR13083">
    <property type="entry name" value="WD REPEAT-CONTAINING PROTEIN 91"/>
    <property type="match status" value="1"/>
</dbReference>
<dbReference type="InterPro" id="IPR001680">
    <property type="entry name" value="WD40_rpt"/>
</dbReference>
<dbReference type="InParanoid" id="T1FW05"/>
<dbReference type="PANTHER" id="PTHR13083:SF3">
    <property type="entry name" value="WD REPEAT-CONTAINING PROTEIN 91"/>
    <property type="match status" value="1"/>
</dbReference>
<reference evidence="6" key="1">
    <citation type="submission" date="2012-12" db="EMBL/GenBank/DDBJ databases">
        <authorList>
            <person name="Hellsten U."/>
            <person name="Grimwood J."/>
            <person name="Chapman J.A."/>
            <person name="Shapiro H."/>
            <person name="Aerts A."/>
            <person name="Otillar R.P."/>
            <person name="Terry A.Y."/>
            <person name="Boore J.L."/>
            <person name="Simakov O."/>
            <person name="Marletaz F."/>
            <person name="Cho S.-J."/>
            <person name="Edsinger-Gonzales E."/>
            <person name="Havlak P."/>
            <person name="Kuo D.-H."/>
            <person name="Larsson T."/>
            <person name="Lv J."/>
            <person name="Arendt D."/>
            <person name="Savage R."/>
            <person name="Osoegawa K."/>
            <person name="de Jong P."/>
            <person name="Lindberg D.R."/>
            <person name="Seaver E.C."/>
            <person name="Weisblat D.A."/>
            <person name="Putnam N.H."/>
            <person name="Grigoriev I.V."/>
            <person name="Rokhsar D.S."/>
        </authorList>
    </citation>
    <scope>NUCLEOTIDE SEQUENCE</scope>
</reference>
<gene>
    <name evidence="5" type="primary">20213001</name>
    <name evidence="4" type="ORF">HELRODRAFT_194396</name>
</gene>
<dbReference type="eggNOG" id="KOG1333">
    <property type="taxonomic scope" value="Eukaryota"/>
</dbReference>
<dbReference type="OMA" id="ESANICR"/>